<keyword evidence="3" id="KW-1185">Reference proteome</keyword>
<evidence type="ECO:0000256" key="1">
    <source>
        <dbReference type="SAM" id="SignalP"/>
    </source>
</evidence>
<proteinExistence type="predicted"/>
<feature type="signal peptide" evidence="1">
    <location>
        <begin position="1"/>
        <end position="42"/>
    </location>
</feature>
<dbReference type="Proteomes" id="UP001324993">
    <property type="component" value="Chromosome"/>
</dbReference>
<keyword evidence="1" id="KW-0732">Signal</keyword>
<dbReference type="SUPFAM" id="SSF51156">
    <property type="entry name" value="Insect cysteine-rich antifreeze protein"/>
    <property type="match status" value="1"/>
</dbReference>
<evidence type="ECO:0000313" key="2">
    <source>
        <dbReference type="EMBL" id="WPJ96510.1"/>
    </source>
</evidence>
<dbReference type="Gene3D" id="2.160.20.50">
    <property type="entry name" value="Insect antifreeze protein"/>
    <property type="match status" value="1"/>
</dbReference>
<dbReference type="RefSeq" id="WP_319833369.1">
    <property type="nucleotide sequence ID" value="NZ_CP138858.1"/>
</dbReference>
<protein>
    <submittedName>
        <fullName evidence="2">Uncharacterized protein</fullName>
    </submittedName>
</protein>
<dbReference type="EMBL" id="CP138858">
    <property type="protein sequence ID" value="WPJ96510.1"/>
    <property type="molecule type" value="Genomic_DNA"/>
</dbReference>
<dbReference type="InterPro" id="IPR016133">
    <property type="entry name" value="Insect_cyst_antifreeze_prot"/>
</dbReference>
<reference evidence="2 3" key="1">
    <citation type="submission" date="2023-11" db="EMBL/GenBank/DDBJ databases">
        <title>Coraliomargarita sp. nov., isolated from marine algae.</title>
        <authorList>
            <person name="Lee J.K."/>
            <person name="Baek J.H."/>
            <person name="Kim J.M."/>
            <person name="Choi D.G."/>
            <person name="Jeon C.O."/>
        </authorList>
    </citation>
    <scope>NUCLEOTIDE SEQUENCE [LARGE SCALE GENOMIC DNA]</scope>
    <source>
        <strain evidence="2 3">J2-16</strain>
    </source>
</reference>
<accession>A0ABZ0RJY5</accession>
<name>A0ABZ0RJY5_9BACT</name>
<sequence>MITCSNQCGFMTTMTPHLYPNINMKQLLIPFLLLTAAMTAHAHCGSCGTGAAHPAKSESKAFACDIPKKADCDKQAAACAEKKDCDEKTACGDKKDCSEKAACDTKKDCGTPAACADKKDCADMKDCAEKSECAEKKASKPAALPMPKMACCAGK</sequence>
<feature type="chain" id="PRO_5046056031" evidence="1">
    <location>
        <begin position="43"/>
        <end position="155"/>
    </location>
</feature>
<organism evidence="2 3">
    <name type="scientific">Coraliomargarita algicola</name>
    <dbReference type="NCBI Taxonomy" id="3092156"/>
    <lineage>
        <taxon>Bacteria</taxon>
        <taxon>Pseudomonadati</taxon>
        <taxon>Verrucomicrobiota</taxon>
        <taxon>Opitutia</taxon>
        <taxon>Puniceicoccales</taxon>
        <taxon>Coraliomargaritaceae</taxon>
        <taxon>Coraliomargarita</taxon>
    </lineage>
</organism>
<gene>
    <name evidence="2" type="ORF">SH580_02180</name>
</gene>
<evidence type="ECO:0000313" key="3">
    <source>
        <dbReference type="Proteomes" id="UP001324993"/>
    </source>
</evidence>